<evidence type="ECO:0000259" key="7">
    <source>
        <dbReference type="PROSITE" id="PS50217"/>
    </source>
</evidence>
<evidence type="ECO:0000256" key="5">
    <source>
        <dbReference type="ARBA" id="ARBA00023242"/>
    </source>
</evidence>
<proteinExistence type="predicted"/>
<accession>A0A3P6HJA7</accession>
<dbReference type="EMBL" id="UXUI01008667">
    <property type="protein sequence ID" value="VDD92085.1"/>
    <property type="molecule type" value="Genomic_DNA"/>
</dbReference>
<dbReference type="GO" id="GO:0035497">
    <property type="term" value="F:cAMP response element binding"/>
    <property type="evidence" value="ECO:0007669"/>
    <property type="project" value="TreeGrafter"/>
</dbReference>
<evidence type="ECO:0000256" key="6">
    <source>
        <dbReference type="SAM" id="MobiDB-lite"/>
    </source>
</evidence>
<keyword evidence="9" id="KW-1185">Reference proteome</keyword>
<dbReference type="STRING" id="51028.A0A3P6HJA7"/>
<evidence type="ECO:0000256" key="1">
    <source>
        <dbReference type="ARBA" id="ARBA00004123"/>
    </source>
</evidence>
<dbReference type="SMART" id="SM00338">
    <property type="entry name" value="BRLZ"/>
    <property type="match status" value="1"/>
</dbReference>
<comment type="subcellular location">
    <subcellularLocation>
        <location evidence="1">Nucleus</location>
    </subcellularLocation>
</comment>
<dbReference type="AlphaFoldDB" id="A0A3P6HJA7"/>
<gene>
    <name evidence="8" type="ORF">EVEC_LOCUS6836</name>
</gene>
<sequence length="227" mass="25683">MNVEEGLSPPADVNQPLSEPVKFIDALPPVSQFSHNNTNQCTVNNYSTTKYSNERFESPSPPSSDCSSSLEPLTQILPCKARSKMHEMAVKQRLITDQDPRGNGFIHLSAEEKRTLLQEGYSLPTRLPLSKSEEDALKIVRRKIKNKLSAQESRRKRKEYMDTLEQRVQMYFSENSSLKAKIKQLEQSNRSLVVQLKKMQAALNAQQNNVGHQSPPCLSLQNDGNLK</sequence>
<evidence type="ECO:0000256" key="3">
    <source>
        <dbReference type="ARBA" id="ARBA00023125"/>
    </source>
</evidence>
<dbReference type="Proteomes" id="UP000274131">
    <property type="component" value="Unassembled WGS sequence"/>
</dbReference>
<dbReference type="CDD" id="cd14689">
    <property type="entry name" value="bZIP_CREB3"/>
    <property type="match status" value="1"/>
</dbReference>
<feature type="region of interest" description="Disordered" evidence="6">
    <location>
        <begin position="206"/>
        <end position="227"/>
    </location>
</feature>
<dbReference type="PANTHER" id="PTHR46004">
    <property type="entry name" value="CYCLIC AMP RESPONSE ELEMENT-BINDING PROTEIN A"/>
    <property type="match status" value="1"/>
</dbReference>
<dbReference type="PANTHER" id="PTHR46004:SF3">
    <property type="entry name" value="CYCLIC AMP RESPONSE ELEMENT-BINDING PROTEIN A"/>
    <property type="match status" value="1"/>
</dbReference>
<dbReference type="SUPFAM" id="SSF57959">
    <property type="entry name" value="Leucine zipper domain"/>
    <property type="match status" value="1"/>
</dbReference>
<dbReference type="Pfam" id="PF00170">
    <property type="entry name" value="bZIP_1"/>
    <property type="match status" value="1"/>
</dbReference>
<evidence type="ECO:0000256" key="4">
    <source>
        <dbReference type="ARBA" id="ARBA00023163"/>
    </source>
</evidence>
<dbReference type="GO" id="GO:0005634">
    <property type="term" value="C:nucleus"/>
    <property type="evidence" value="ECO:0007669"/>
    <property type="project" value="UniProtKB-SubCell"/>
</dbReference>
<dbReference type="PROSITE" id="PS00036">
    <property type="entry name" value="BZIP_BASIC"/>
    <property type="match status" value="1"/>
</dbReference>
<name>A0A3P6HJA7_ENTVE</name>
<feature type="domain" description="BZIP" evidence="7">
    <location>
        <begin position="136"/>
        <end position="199"/>
    </location>
</feature>
<organism evidence="8 9">
    <name type="scientific">Enterobius vermicularis</name>
    <name type="common">Human pinworm</name>
    <dbReference type="NCBI Taxonomy" id="51028"/>
    <lineage>
        <taxon>Eukaryota</taxon>
        <taxon>Metazoa</taxon>
        <taxon>Ecdysozoa</taxon>
        <taxon>Nematoda</taxon>
        <taxon>Chromadorea</taxon>
        <taxon>Rhabditida</taxon>
        <taxon>Spirurina</taxon>
        <taxon>Oxyuridomorpha</taxon>
        <taxon>Oxyuroidea</taxon>
        <taxon>Oxyuridae</taxon>
        <taxon>Enterobius</taxon>
    </lineage>
</organism>
<keyword evidence="3" id="KW-0238">DNA-binding</keyword>
<dbReference type="InterPro" id="IPR046347">
    <property type="entry name" value="bZIP_sf"/>
</dbReference>
<dbReference type="OrthoDB" id="674948at2759"/>
<dbReference type="PROSITE" id="PS50217">
    <property type="entry name" value="BZIP"/>
    <property type="match status" value="1"/>
</dbReference>
<dbReference type="GO" id="GO:0000981">
    <property type="term" value="F:DNA-binding transcription factor activity, RNA polymerase II-specific"/>
    <property type="evidence" value="ECO:0007669"/>
    <property type="project" value="TreeGrafter"/>
</dbReference>
<keyword evidence="5" id="KW-0539">Nucleus</keyword>
<dbReference type="InterPro" id="IPR004827">
    <property type="entry name" value="bZIP"/>
</dbReference>
<evidence type="ECO:0000313" key="9">
    <source>
        <dbReference type="Proteomes" id="UP000274131"/>
    </source>
</evidence>
<evidence type="ECO:0000256" key="2">
    <source>
        <dbReference type="ARBA" id="ARBA00023015"/>
    </source>
</evidence>
<evidence type="ECO:0000313" key="8">
    <source>
        <dbReference type="EMBL" id="VDD92085.1"/>
    </source>
</evidence>
<keyword evidence="4" id="KW-0804">Transcription</keyword>
<dbReference type="Gene3D" id="1.20.5.170">
    <property type="match status" value="1"/>
</dbReference>
<protein>
    <recommendedName>
        <fullName evidence="7">BZIP domain-containing protein</fullName>
    </recommendedName>
</protein>
<keyword evidence="2" id="KW-0805">Transcription regulation</keyword>
<reference evidence="8 9" key="1">
    <citation type="submission" date="2018-10" db="EMBL/GenBank/DDBJ databases">
        <authorList>
            <consortium name="Pathogen Informatics"/>
        </authorList>
    </citation>
    <scope>NUCLEOTIDE SEQUENCE [LARGE SCALE GENOMIC DNA]</scope>
</reference>